<dbReference type="EMBL" id="JAUOPU010000041">
    <property type="protein sequence ID" value="MDO6545175.1"/>
    <property type="molecule type" value="Genomic_DNA"/>
</dbReference>
<dbReference type="AlphaFoldDB" id="A0AAW7YB93"/>
<organism evidence="2 3">
    <name type="scientific">Photobacterium sanguinicancri</name>
    <dbReference type="NCBI Taxonomy" id="875932"/>
    <lineage>
        <taxon>Bacteria</taxon>
        <taxon>Pseudomonadati</taxon>
        <taxon>Pseudomonadota</taxon>
        <taxon>Gammaproteobacteria</taxon>
        <taxon>Vibrionales</taxon>
        <taxon>Vibrionaceae</taxon>
        <taxon>Photobacterium</taxon>
    </lineage>
</organism>
<evidence type="ECO:0000313" key="3">
    <source>
        <dbReference type="Proteomes" id="UP001170624"/>
    </source>
</evidence>
<name>A0AAW7YB93_9GAMM</name>
<comment type="caution">
    <text evidence="2">The sequence shown here is derived from an EMBL/GenBank/DDBJ whole genome shotgun (WGS) entry which is preliminary data.</text>
</comment>
<feature type="transmembrane region" description="Helical" evidence="1">
    <location>
        <begin position="6"/>
        <end position="25"/>
    </location>
</feature>
<keyword evidence="1" id="KW-0472">Membrane</keyword>
<sequence>MGLYQTILVAAATGFCSAFGTGIAMKTDIAWIKKMLESHDKRISRLE</sequence>
<keyword evidence="1" id="KW-1133">Transmembrane helix</keyword>
<proteinExistence type="predicted"/>
<reference evidence="2" key="1">
    <citation type="submission" date="2023-07" db="EMBL/GenBank/DDBJ databases">
        <title>Genome content predicts the carbon catabolic preferences of heterotrophic bacteria.</title>
        <authorList>
            <person name="Gralka M."/>
        </authorList>
    </citation>
    <scope>NUCLEOTIDE SEQUENCE</scope>
    <source>
        <strain evidence="2">G2M05</strain>
    </source>
</reference>
<accession>A0AAW7YB93</accession>
<evidence type="ECO:0000256" key="1">
    <source>
        <dbReference type="SAM" id="Phobius"/>
    </source>
</evidence>
<dbReference type="Proteomes" id="UP001170624">
    <property type="component" value="Unassembled WGS sequence"/>
</dbReference>
<evidence type="ECO:0000313" key="2">
    <source>
        <dbReference type="EMBL" id="MDO6545175.1"/>
    </source>
</evidence>
<gene>
    <name evidence="2" type="ORF">Q4568_21780</name>
</gene>
<protein>
    <submittedName>
        <fullName evidence="2">Uncharacterized protein</fullName>
    </submittedName>
</protein>
<keyword evidence="1" id="KW-0812">Transmembrane</keyword>
<dbReference type="RefSeq" id="WP_303501666.1">
    <property type="nucleotide sequence ID" value="NZ_JAUOPU010000041.1"/>
</dbReference>